<keyword evidence="6" id="KW-1185">Reference proteome</keyword>
<evidence type="ECO:0000256" key="4">
    <source>
        <dbReference type="SAM" id="SignalP"/>
    </source>
</evidence>
<sequence>MFNKIPPYIRVAIIAVLCITISSGNALAQRIKTPQLKSTQNPDSLIVQLKKRYNEALSVQDREQQGLCLQQMGQICLAQGHYNLALEYFLDADKIFAQLQKPNLFAANLNDLGLFYYYNKQSAMANKYYQQAFKIFEKTDDKLGLAEVLANIGHLYEKQQQYDSAFKYQFRALHHFEQVGDDVGRAKVYENLGSIYEDLAKYDSASYYFKLSLDYYTKSNDLNGSIEVINNQGDILRKTGHYVESIAVSKRAYQMAEQHGYNYQLAATAKDLGKTYALYGQLDSAFHYAELSRKHTLDIYSVDGMKQSSLLQALYDMEKQTNEIEQLQADRKVTQTMIVASLIVVILLVLLFVNFLSRQRLKIKEQQVEAHQRRIESELLESRLANQKLEQEKLREQLELKSKELSTHTLHLIRNNKFLETLRGSLQAMVKDDKRDQKRLMQKLILEINESIAQEQYWKDFMQTFEQVHQTFFDRLKALGKDFTAADLRLIALLKINLNNTDIATIMGISTDSLRVSRHRLRKKLDIPQSDNLATYIQSV</sequence>
<dbReference type="Proteomes" id="UP001597440">
    <property type="component" value="Unassembled WGS sequence"/>
</dbReference>
<dbReference type="Pfam" id="PF13424">
    <property type="entry name" value="TPR_12"/>
    <property type="match status" value="1"/>
</dbReference>
<dbReference type="RefSeq" id="WP_210354801.1">
    <property type="nucleotide sequence ID" value="NZ_JAEQMU010000002.1"/>
</dbReference>
<proteinExistence type="predicted"/>
<feature type="coiled-coil region" evidence="2">
    <location>
        <begin position="310"/>
        <end position="337"/>
    </location>
</feature>
<evidence type="ECO:0000313" key="6">
    <source>
        <dbReference type="Proteomes" id="UP001597440"/>
    </source>
</evidence>
<reference evidence="6" key="1">
    <citation type="journal article" date="2019" name="Int. J. Syst. Evol. Microbiol.">
        <title>The Global Catalogue of Microorganisms (GCM) 10K type strain sequencing project: providing services to taxonomists for standard genome sequencing and annotation.</title>
        <authorList>
            <consortium name="The Broad Institute Genomics Platform"/>
            <consortium name="The Broad Institute Genome Sequencing Center for Infectious Disease"/>
            <person name="Wu L."/>
            <person name="Ma J."/>
        </authorList>
    </citation>
    <scope>NUCLEOTIDE SEQUENCE [LARGE SCALE GENOMIC DNA]</scope>
    <source>
        <strain evidence="6">KCTC 52298</strain>
    </source>
</reference>
<dbReference type="InterPro" id="IPR019734">
    <property type="entry name" value="TPR_rpt"/>
</dbReference>
<dbReference type="SUPFAM" id="SSF46894">
    <property type="entry name" value="C-terminal effector domain of the bipartite response regulators"/>
    <property type="match status" value="1"/>
</dbReference>
<gene>
    <name evidence="5" type="ORF">ACFSQW_20555</name>
</gene>
<dbReference type="EMBL" id="JBHULD010000025">
    <property type="protein sequence ID" value="MFD2556792.1"/>
    <property type="molecule type" value="Genomic_DNA"/>
</dbReference>
<dbReference type="SUPFAM" id="SSF48452">
    <property type="entry name" value="TPR-like"/>
    <property type="match status" value="1"/>
</dbReference>
<dbReference type="PANTHER" id="PTHR10098:SF108">
    <property type="entry name" value="TETRATRICOPEPTIDE REPEAT PROTEIN 28"/>
    <property type="match status" value="1"/>
</dbReference>
<keyword evidence="3" id="KW-0812">Transmembrane</keyword>
<name>A0ABW5L6T0_9SPHI</name>
<dbReference type="InterPro" id="IPR016032">
    <property type="entry name" value="Sig_transdc_resp-reg_C-effctor"/>
</dbReference>
<feature type="signal peptide" evidence="4">
    <location>
        <begin position="1"/>
        <end position="28"/>
    </location>
</feature>
<dbReference type="InterPro" id="IPR011990">
    <property type="entry name" value="TPR-like_helical_dom_sf"/>
</dbReference>
<dbReference type="Gene3D" id="1.25.40.10">
    <property type="entry name" value="Tetratricopeptide repeat domain"/>
    <property type="match status" value="2"/>
</dbReference>
<feature type="chain" id="PRO_5045340319" evidence="4">
    <location>
        <begin position="29"/>
        <end position="540"/>
    </location>
</feature>
<dbReference type="SMART" id="SM00028">
    <property type="entry name" value="TPR"/>
    <property type="match status" value="5"/>
</dbReference>
<keyword evidence="3" id="KW-0472">Membrane</keyword>
<dbReference type="PANTHER" id="PTHR10098">
    <property type="entry name" value="RAPSYN-RELATED"/>
    <property type="match status" value="1"/>
</dbReference>
<evidence type="ECO:0000256" key="2">
    <source>
        <dbReference type="SAM" id="Coils"/>
    </source>
</evidence>
<accession>A0ABW5L6T0</accession>
<organism evidence="5 6">
    <name type="scientific">Sphingobacterium tabacisoli</name>
    <dbReference type="NCBI Taxonomy" id="2044855"/>
    <lineage>
        <taxon>Bacteria</taxon>
        <taxon>Pseudomonadati</taxon>
        <taxon>Bacteroidota</taxon>
        <taxon>Sphingobacteriia</taxon>
        <taxon>Sphingobacteriales</taxon>
        <taxon>Sphingobacteriaceae</taxon>
        <taxon>Sphingobacterium</taxon>
    </lineage>
</organism>
<protein>
    <submittedName>
        <fullName evidence="5">Tetratricopeptide repeat protein</fullName>
    </submittedName>
</protein>
<evidence type="ECO:0000313" key="5">
    <source>
        <dbReference type="EMBL" id="MFD2556792.1"/>
    </source>
</evidence>
<feature type="transmembrane region" description="Helical" evidence="3">
    <location>
        <begin position="337"/>
        <end position="356"/>
    </location>
</feature>
<feature type="coiled-coil region" evidence="2">
    <location>
        <begin position="361"/>
        <end position="406"/>
    </location>
</feature>
<keyword evidence="1" id="KW-0802">TPR repeat</keyword>
<comment type="caution">
    <text evidence="5">The sequence shown here is derived from an EMBL/GenBank/DDBJ whole genome shotgun (WGS) entry which is preliminary data.</text>
</comment>
<feature type="repeat" description="TPR" evidence="1">
    <location>
        <begin position="186"/>
        <end position="219"/>
    </location>
</feature>
<keyword evidence="2" id="KW-0175">Coiled coil</keyword>
<keyword evidence="3" id="KW-1133">Transmembrane helix</keyword>
<keyword evidence="4" id="KW-0732">Signal</keyword>
<evidence type="ECO:0000256" key="3">
    <source>
        <dbReference type="SAM" id="Phobius"/>
    </source>
</evidence>
<dbReference type="PROSITE" id="PS50005">
    <property type="entry name" value="TPR"/>
    <property type="match status" value="1"/>
</dbReference>
<evidence type="ECO:0000256" key="1">
    <source>
        <dbReference type="PROSITE-ProRule" id="PRU00339"/>
    </source>
</evidence>